<dbReference type="AlphaFoldDB" id="A0A0C2SLU9"/>
<reference evidence="1 2" key="1">
    <citation type="submission" date="2014-04" db="EMBL/GenBank/DDBJ databases">
        <title>Evolutionary Origins and Diversification of the Mycorrhizal Mutualists.</title>
        <authorList>
            <consortium name="DOE Joint Genome Institute"/>
            <consortium name="Mycorrhizal Genomics Consortium"/>
            <person name="Kohler A."/>
            <person name="Kuo A."/>
            <person name="Nagy L.G."/>
            <person name="Floudas D."/>
            <person name="Copeland A."/>
            <person name="Barry K.W."/>
            <person name="Cichocki N."/>
            <person name="Veneault-Fourrey C."/>
            <person name="LaButti K."/>
            <person name="Lindquist E.A."/>
            <person name="Lipzen A."/>
            <person name="Lundell T."/>
            <person name="Morin E."/>
            <person name="Murat C."/>
            <person name="Riley R."/>
            <person name="Ohm R."/>
            <person name="Sun H."/>
            <person name="Tunlid A."/>
            <person name="Henrissat B."/>
            <person name="Grigoriev I.V."/>
            <person name="Hibbett D.S."/>
            <person name="Martin F."/>
        </authorList>
    </citation>
    <scope>NUCLEOTIDE SEQUENCE [LARGE SCALE GENOMIC DNA]</scope>
    <source>
        <strain evidence="1 2">Koide BX008</strain>
    </source>
</reference>
<keyword evidence="2" id="KW-1185">Reference proteome</keyword>
<dbReference type="EMBL" id="KN818252">
    <property type="protein sequence ID" value="KIL64165.1"/>
    <property type="molecule type" value="Genomic_DNA"/>
</dbReference>
<proteinExistence type="predicted"/>
<gene>
    <name evidence="1" type="ORF">M378DRAFT_163646</name>
</gene>
<evidence type="ECO:0000313" key="2">
    <source>
        <dbReference type="Proteomes" id="UP000054549"/>
    </source>
</evidence>
<sequence length="65" mass="7223">MPDATRAALLLPVLKRDAISALLADLHVKLLYIRQRAQSRVAGTLAGTMKFFDIPDRVRPRGSFC</sequence>
<dbReference type="InParanoid" id="A0A0C2SLU9"/>
<dbReference type="HOGENOM" id="CLU_2849217_0_0_1"/>
<dbReference type="Proteomes" id="UP000054549">
    <property type="component" value="Unassembled WGS sequence"/>
</dbReference>
<evidence type="ECO:0000313" key="1">
    <source>
        <dbReference type="EMBL" id="KIL64165.1"/>
    </source>
</evidence>
<protein>
    <submittedName>
        <fullName evidence="1">Uncharacterized protein</fullName>
    </submittedName>
</protein>
<name>A0A0C2SLU9_AMAMK</name>
<accession>A0A0C2SLU9</accession>
<organism evidence="1 2">
    <name type="scientific">Amanita muscaria (strain Koide BX008)</name>
    <dbReference type="NCBI Taxonomy" id="946122"/>
    <lineage>
        <taxon>Eukaryota</taxon>
        <taxon>Fungi</taxon>
        <taxon>Dikarya</taxon>
        <taxon>Basidiomycota</taxon>
        <taxon>Agaricomycotina</taxon>
        <taxon>Agaricomycetes</taxon>
        <taxon>Agaricomycetidae</taxon>
        <taxon>Agaricales</taxon>
        <taxon>Pluteineae</taxon>
        <taxon>Amanitaceae</taxon>
        <taxon>Amanita</taxon>
    </lineage>
</organism>